<evidence type="ECO:0000313" key="2">
    <source>
        <dbReference type="EMBL" id="MFD2698247.1"/>
    </source>
</evidence>
<keyword evidence="3" id="KW-1185">Reference proteome</keyword>
<sequence length="195" mass="21728">MKKINFLLLIFCVSFGLISCSSDDDGASTSDRMIVDGTSYELESAVISNYGSFDGVSNFDLSLVSSDLIKIAGEYFPEQEKVSGLYFELYTEIADQLPLGTYTYNDNETAGTFSAYSMLLINTYWANEDDAEYIGSLASGTIEVLKNGPTEYEFTFDVTTTDGKKVTGYFKDNDVYLEDDSWDRPSAEKQKGFFN</sequence>
<dbReference type="EMBL" id="JBHULZ010000041">
    <property type="protein sequence ID" value="MFD2698247.1"/>
    <property type="molecule type" value="Genomic_DNA"/>
</dbReference>
<feature type="signal peptide" evidence="1">
    <location>
        <begin position="1"/>
        <end position="23"/>
    </location>
</feature>
<gene>
    <name evidence="2" type="ORF">ACFSQ0_09610</name>
</gene>
<comment type="caution">
    <text evidence="2">The sequence shown here is derived from an EMBL/GenBank/DDBJ whole genome shotgun (WGS) entry which is preliminary data.</text>
</comment>
<organism evidence="2 3">
    <name type="scientific">Mesonia sediminis</name>
    <dbReference type="NCBI Taxonomy" id="1703946"/>
    <lineage>
        <taxon>Bacteria</taxon>
        <taxon>Pseudomonadati</taxon>
        <taxon>Bacteroidota</taxon>
        <taxon>Flavobacteriia</taxon>
        <taxon>Flavobacteriales</taxon>
        <taxon>Flavobacteriaceae</taxon>
        <taxon>Mesonia</taxon>
    </lineage>
</organism>
<proteinExistence type="predicted"/>
<reference evidence="3" key="1">
    <citation type="journal article" date="2019" name="Int. J. Syst. Evol. Microbiol.">
        <title>The Global Catalogue of Microorganisms (GCM) 10K type strain sequencing project: providing services to taxonomists for standard genome sequencing and annotation.</title>
        <authorList>
            <consortium name="The Broad Institute Genomics Platform"/>
            <consortium name="The Broad Institute Genome Sequencing Center for Infectious Disease"/>
            <person name="Wu L."/>
            <person name="Ma J."/>
        </authorList>
    </citation>
    <scope>NUCLEOTIDE SEQUENCE [LARGE SCALE GENOMIC DNA]</scope>
    <source>
        <strain evidence="3">KCTC 42255</strain>
    </source>
</reference>
<keyword evidence="1" id="KW-0732">Signal</keyword>
<dbReference type="Proteomes" id="UP001597357">
    <property type="component" value="Unassembled WGS sequence"/>
</dbReference>
<dbReference type="RefSeq" id="WP_379047505.1">
    <property type="nucleotide sequence ID" value="NZ_JBHULZ010000041.1"/>
</dbReference>
<evidence type="ECO:0000256" key="1">
    <source>
        <dbReference type="SAM" id="SignalP"/>
    </source>
</evidence>
<name>A0ABW5SES9_9FLAO</name>
<feature type="chain" id="PRO_5045694483" evidence="1">
    <location>
        <begin position="24"/>
        <end position="195"/>
    </location>
</feature>
<protein>
    <submittedName>
        <fullName evidence="2">Uncharacterized protein</fullName>
    </submittedName>
</protein>
<accession>A0ABW5SES9</accession>
<evidence type="ECO:0000313" key="3">
    <source>
        <dbReference type="Proteomes" id="UP001597357"/>
    </source>
</evidence>
<dbReference type="PROSITE" id="PS51257">
    <property type="entry name" value="PROKAR_LIPOPROTEIN"/>
    <property type="match status" value="1"/>
</dbReference>